<comment type="function">
    <text evidence="9">Condenses 4-methyl-5-(beta-hydroxyethyl)thiazole monophosphate (THZ-P) and 2-methyl-4-amino-5-hydroxymethyl pyrimidine pyrophosphate (HMP-PP) to form thiamine monophosphate (TMP).</text>
</comment>
<dbReference type="HAMAP" id="MF_00097">
    <property type="entry name" value="TMP_synthase"/>
    <property type="match status" value="1"/>
</dbReference>
<dbReference type="NCBIfam" id="NF000736">
    <property type="entry name" value="PRK00043.2-3"/>
    <property type="match status" value="1"/>
</dbReference>
<dbReference type="Gene3D" id="3.20.20.70">
    <property type="entry name" value="Aldolase class I"/>
    <property type="match status" value="1"/>
</dbReference>
<evidence type="ECO:0000256" key="3">
    <source>
        <dbReference type="ARBA" id="ARBA00022723"/>
    </source>
</evidence>
<proteinExistence type="inferred from homology"/>
<evidence type="ECO:0000256" key="11">
    <source>
        <dbReference type="RuleBase" id="RU004253"/>
    </source>
</evidence>
<comment type="pathway">
    <text evidence="1 9 11">Cofactor biosynthesis; thiamine diphosphate biosynthesis; thiamine phosphate from 4-amino-2-methyl-5-diphosphomethylpyrimidine and 4-methyl-5-(2-phosphoethyl)-thiazole: step 1/1.</text>
</comment>
<evidence type="ECO:0000256" key="8">
    <source>
        <dbReference type="ARBA" id="ARBA00047883"/>
    </source>
</evidence>
<dbReference type="SUPFAM" id="SSF51391">
    <property type="entry name" value="Thiamin phosphate synthase"/>
    <property type="match status" value="1"/>
</dbReference>
<protein>
    <recommendedName>
        <fullName evidence="9">Thiamine-phosphate synthase</fullName>
        <shortName evidence="9">TP synthase</shortName>
        <shortName evidence="9">TPS</shortName>
        <ecNumber evidence="9">2.5.1.3</ecNumber>
    </recommendedName>
    <alternativeName>
        <fullName evidence="9">Thiamine-phosphate pyrophosphorylase</fullName>
        <shortName evidence="9">TMP pyrophosphorylase</shortName>
        <shortName evidence="9">TMP-PPase</shortName>
    </alternativeName>
</protein>
<dbReference type="GO" id="GO:0004789">
    <property type="term" value="F:thiamine-phosphate diphosphorylase activity"/>
    <property type="evidence" value="ECO:0007669"/>
    <property type="project" value="UniProtKB-EC"/>
</dbReference>
<evidence type="ECO:0000313" key="14">
    <source>
        <dbReference type="Proteomes" id="UP001597319"/>
    </source>
</evidence>
<dbReference type="CDD" id="cd00564">
    <property type="entry name" value="TMP_TenI"/>
    <property type="match status" value="1"/>
</dbReference>
<evidence type="ECO:0000256" key="4">
    <source>
        <dbReference type="ARBA" id="ARBA00022842"/>
    </source>
</evidence>
<keyword evidence="3 9" id="KW-0479">Metal-binding</keyword>
<dbReference type="EC" id="2.5.1.3" evidence="9"/>
<evidence type="ECO:0000259" key="12">
    <source>
        <dbReference type="Pfam" id="PF02581"/>
    </source>
</evidence>
<comment type="caution">
    <text evidence="13">The sequence shown here is derived from an EMBL/GenBank/DDBJ whole genome shotgun (WGS) entry which is preliminary data.</text>
</comment>
<evidence type="ECO:0000256" key="1">
    <source>
        <dbReference type="ARBA" id="ARBA00005165"/>
    </source>
</evidence>
<dbReference type="NCBIfam" id="TIGR00693">
    <property type="entry name" value="thiE"/>
    <property type="match status" value="1"/>
</dbReference>
<organism evidence="13 14">
    <name type="scientific">Aquimarina rubra</name>
    <dbReference type="NCBI Taxonomy" id="1920033"/>
    <lineage>
        <taxon>Bacteria</taxon>
        <taxon>Pseudomonadati</taxon>
        <taxon>Bacteroidota</taxon>
        <taxon>Flavobacteriia</taxon>
        <taxon>Flavobacteriales</taxon>
        <taxon>Flavobacteriaceae</taxon>
        <taxon>Aquimarina</taxon>
    </lineage>
</organism>
<feature type="binding site" evidence="9">
    <location>
        <begin position="129"/>
        <end position="131"/>
    </location>
    <ligand>
        <name>2-[(2R,5Z)-2-carboxy-4-methylthiazol-5(2H)-ylidene]ethyl phosphate</name>
        <dbReference type="ChEBI" id="CHEBI:62899"/>
    </ligand>
</feature>
<evidence type="ECO:0000256" key="9">
    <source>
        <dbReference type="HAMAP-Rule" id="MF_00097"/>
    </source>
</evidence>
<dbReference type="InterPro" id="IPR013785">
    <property type="entry name" value="Aldolase_TIM"/>
</dbReference>
<feature type="binding site" evidence="9">
    <location>
        <position position="84"/>
    </location>
    <ligand>
        <name>Mg(2+)</name>
        <dbReference type="ChEBI" id="CHEBI:18420"/>
    </ligand>
</feature>
<reference evidence="14" key="1">
    <citation type="journal article" date="2019" name="Int. J. Syst. Evol. Microbiol.">
        <title>The Global Catalogue of Microorganisms (GCM) 10K type strain sequencing project: providing services to taxonomists for standard genome sequencing and annotation.</title>
        <authorList>
            <consortium name="The Broad Institute Genomics Platform"/>
            <consortium name="The Broad Institute Genome Sequencing Center for Infectious Disease"/>
            <person name="Wu L."/>
            <person name="Ma J."/>
        </authorList>
    </citation>
    <scope>NUCLEOTIDE SEQUENCE [LARGE SCALE GENOMIC DNA]</scope>
    <source>
        <strain evidence="14">KCTC 52274</strain>
    </source>
</reference>
<evidence type="ECO:0000256" key="6">
    <source>
        <dbReference type="ARBA" id="ARBA00047334"/>
    </source>
</evidence>
<feature type="binding site" evidence="9">
    <location>
        <position position="164"/>
    </location>
    <ligand>
        <name>2-[(2R,5Z)-2-carboxy-4-methylthiazol-5(2H)-ylidene]ethyl phosphate</name>
        <dbReference type="ChEBI" id="CHEBI:62899"/>
    </ligand>
</feature>
<sequence length="212" mass="23197">MTTLQYISQGESPQEHLQHIGEACEAGVRWVQLRLKDMDPATVLNTALKCREICDQYAAVMIVNDSVSIAKASQADGVHLGLEDINPKEARAILGDNFIIGGTANTLQDCLKHKNDGVDYIGLGPFRYTNTKKKLSPILGLEGYQKIISELKNDIHIPIVGIGGIEKNDISEILETGINGIAVSGMLTDKEDLEERIETIKKLMVNKLEAKG</sequence>
<feature type="binding site" evidence="9">
    <location>
        <begin position="32"/>
        <end position="36"/>
    </location>
    <ligand>
        <name>4-amino-2-methyl-5-(diphosphooxymethyl)pyrimidine</name>
        <dbReference type="ChEBI" id="CHEBI:57841"/>
    </ligand>
</feature>
<gene>
    <name evidence="9" type="primary">thiE</name>
    <name evidence="13" type="ORF">ACFSR1_11310</name>
</gene>
<comment type="catalytic activity">
    <reaction evidence="8 9 10">
        <text>2-[(2R,5Z)-2-carboxy-4-methylthiazol-5(2H)-ylidene]ethyl phosphate + 4-amino-2-methyl-5-(diphosphooxymethyl)pyrimidine + 2 H(+) = thiamine phosphate + CO2 + diphosphate</text>
        <dbReference type="Rhea" id="RHEA:47844"/>
        <dbReference type="ChEBI" id="CHEBI:15378"/>
        <dbReference type="ChEBI" id="CHEBI:16526"/>
        <dbReference type="ChEBI" id="CHEBI:33019"/>
        <dbReference type="ChEBI" id="CHEBI:37575"/>
        <dbReference type="ChEBI" id="CHEBI:57841"/>
        <dbReference type="ChEBI" id="CHEBI:62899"/>
        <dbReference type="EC" id="2.5.1.3"/>
    </reaction>
</comment>
<dbReference type="InterPro" id="IPR022998">
    <property type="entry name" value="ThiamineP_synth_TenI"/>
</dbReference>
<comment type="cofactor">
    <cofactor evidence="9">
        <name>Mg(2+)</name>
        <dbReference type="ChEBI" id="CHEBI:18420"/>
    </cofactor>
    <text evidence="9">Binds 1 Mg(2+) ion per subunit.</text>
</comment>
<evidence type="ECO:0000313" key="13">
    <source>
        <dbReference type="EMBL" id="MFD2563255.1"/>
    </source>
</evidence>
<keyword evidence="5 9" id="KW-0784">Thiamine biosynthesis</keyword>
<evidence type="ECO:0000256" key="5">
    <source>
        <dbReference type="ARBA" id="ARBA00022977"/>
    </source>
</evidence>
<feature type="binding site" evidence="9">
    <location>
        <position position="103"/>
    </location>
    <ligand>
        <name>4-amino-2-methyl-5-(diphosphooxymethyl)pyrimidine</name>
        <dbReference type="ChEBI" id="CHEBI:57841"/>
    </ligand>
</feature>
<dbReference type="PANTHER" id="PTHR20857">
    <property type="entry name" value="THIAMINE-PHOSPHATE PYROPHOSPHORYLASE"/>
    <property type="match status" value="1"/>
</dbReference>
<name>A0ABW5LEP4_9FLAO</name>
<evidence type="ECO:0000256" key="10">
    <source>
        <dbReference type="RuleBase" id="RU003826"/>
    </source>
</evidence>
<feature type="binding site" evidence="9">
    <location>
        <position position="64"/>
    </location>
    <ligand>
        <name>4-amino-2-methyl-5-(diphosphooxymethyl)pyrimidine</name>
        <dbReference type="ChEBI" id="CHEBI:57841"/>
    </ligand>
</feature>
<dbReference type="Proteomes" id="UP001597319">
    <property type="component" value="Unassembled WGS sequence"/>
</dbReference>
<dbReference type="Pfam" id="PF02581">
    <property type="entry name" value="TMP-TENI"/>
    <property type="match status" value="1"/>
</dbReference>
<comment type="similarity">
    <text evidence="9 10">Belongs to the thiamine-phosphate synthase family.</text>
</comment>
<keyword evidence="2 9" id="KW-0808">Transferase</keyword>
<feature type="binding site" evidence="9">
    <location>
        <position position="132"/>
    </location>
    <ligand>
        <name>4-amino-2-methyl-5-(diphosphooxymethyl)pyrimidine</name>
        <dbReference type="ChEBI" id="CHEBI:57841"/>
    </ligand>
</feature>
<dbReference type="RefSeq" id="WP_378292525.1">
    <property type="nucleotide sequence ID" value="NZ_JBHULE010000019.1"/>
</dbReference>
<dbReference type="InterPro" id="IPR034291">
    <property type="entry name" value="TMP_synthase"/>
</dbReference>
<feature type="binding site" evidence="9">
    <location>
        <position position="65"/>
    </location>
    <ligand>
        <name>Mg(2+)</name>
        <dbReference type="ChEBI" id="CHEBI:18420"/>
    </ligand>
</feature>
<comment type="catalytic activity">
    <reaction evidence="7 9 10">
        <text>2-(2-carboxy-4-methylthiazol-5-yl)ethyl phosphate + 4-amino-2-methyl-5-(diphosphooxymethyl)pyrimidine + 2 H(+) = thiamine phosphate + CO2 + diphosphate</text>
        <dbReference type="Rhea" id="RHEA:47848"/>
        <dbReference type="ChEBI" id="CHEBI:15378"/>
        <dbReference type="ChEBI" id="CHEBI:16526"/>
        <dbReference type="ChEBI" id="CHEBI:33019"/>
        <dbReference type="ChEBI" id="CHEBI:37575"/>
        <dbReference type="ChEBI" id="CHEBI:57841"/>
        <dbReference type="ChEBI" id="CHEBI:62890"/>
        <dbReference type="EC" id="2.5.1.3"/>
    </reaction>
</comment>
<accession>A0ABW5LEP4</accession>
<dbReference type="InterPro" id="IPR036206">
    <property type="entry name" value="ThiamineP_synth_sf"/>
</dbReference>
<keyword evidence="14" id="KW-1185">Reference proteome</keyword>
<comment type="catalytic activity">
    <reaction evidence="6 9 10">
        <text>4-methyl-5-(2-phosphooxyethyl)-thiazole + 4-amino-2-methyl-5-(diphosphooxymethyl)pyrimidine + H(+) = thiamine phosphate + diphosphate</text>
        <dbReference type="Rhea" id="RHEA:22328"/>
        <dbReference type="ChEBI" id="CHEBI:15378"/>
        <dbReference type="ChEBI" id="CHEBI:33019"/>
        <dbReference type="ChEBI" id="CHEBI:37575"/>
        <dbReference type="ChEBI" id="CHEBI:57841"/>
        <dbReference type="ChEBI" id="CHEBI:58296"/>
        <dbReference type="EC" id="2.5.1.3"/>
    </reaction>
</comment>
<feature type="domain" description="Thiamine phosphate synthase/TenI" evidence="12">
    <location>
        <begin position="12"/>
        <end position="184"/>
    </location>
</feature>
<evidence type="ECO:0000256" key="2">
    <source>
        <dbReference type="ARBA" id="ARBA00022679"/>
    </source>
</evidence>
<dbReference type="EMBL" id="JBHULE010000019">
    <property type="protein sequence ID" value="MFD2563255.1"/>
    <property type="molecule type" value="Genomic_DNA"/>
</dbReference>
<keyword evidence="4 9" id="KW-0460">Magnesium</keyword>
<dbReference type="PANTHER" id="PTHR20857:SF15">
    <property type="entry name" value="THIAMINE-PHOSPHATE SYNTHASE"/>
    <property type="match status" value="1"/>
</dbReference>
<evidence type="ECO:0000256" key="7">
    <source>
        <dbReference type="ARBA" id="ARBA00047851"/>
    </source>
</evidence>
<comment type="caution">
    <text evidence="9">Lacks conserved residue(s) required for the propagation of feature annotation.</text>
</comment>